<reference evidence="3" key="1">
    <citation type="journal article" date="2020" name="Front. Microbiol.">
        <title>Gene regulatory networks of Penicillium echinulatum 2HH and Penicillium oxalicum 114-2 inferred by a computational biology approach.</title>
        <authorList>
            <person name="Lenz A.R."/>
            <person name="Galan-Vasquez E."/>
            <person name="Balbinot E."/>
            <person name="De Abreu F.P."/>
            <person name="De Oliveira N.S."/>
            <person name="Da Rosa L.O."/>
            <person name="De Avila E Silva S."/>
            <person name="Camassola M."/>
            <person name="Dillon A.J.P."/>
            <person name="Perez-Rueda E."/>
        </authorList>
    </citation>
    <scope>NUCLEOTIDE SEQUENCE</scope>
    <source>
        <strain evidence="3">S1M29</strain>
    </source>
</reference>
<accession>A0A8J8W3P8</accession>
<feature type="compositionally biased region" description="Basic residues" evidence="1">
    <location>
        <begin position="492"/>
        <end position="502"/>
    </location>
</feature>
<name>A0A8J8W3P8_9EURO</name>
<sequence>MTYTQSASAAQRTTSHTLTSLKRWSVASRDLPAVSQIKTIHVYDFDNTLFLSPLPNPQLWNNATIGFLQAWESFANGGWWHDPNILSATGKGIEEEEPKGWNGWWNENILSLVRMSMDQKDALTVLLTGRGEANFAPLIKRMAASQKLEFDLIGLKPEVGPSGQQFPSTMVFKQNFLEDLMCTYDQAEEIRVYEDRPRHVKGFRDFLGSFNQRLQSEHGQASRKPFSFDVVAVTEGCTYLDPVTETAEVQRMINSHNLALRDPSLGKMKTRFSTLKINRSVFYTGYLISQQDSQRIIDELLVPLLQQQGYAELRDLKYMANSILISPRPATPATLNQVGGKGKKVTWQVTGLGVFDHKVWAARVVPVPSTEPVHAENSPPSIVLACRKGTRPADANRIHNWQNVPAGKTLTFDTVVGEKVVLRVEEHNSHGGDMHNQQSYRGSKRRHPQERDDDVLFPQQPGHTHGYETANQGQSHGYQPYHRPHDDTSRRGNYRGRGRGGGRGRGAGRGGRGRGRGGRDGPSNPHYRSLDDQGAGGYEGPYEKNGKGGGGPQMDY</sequence>
<gene>
    <name evidence="3" type="ORF">PECM_004901</name>
</gene>
<dbReference type="EMBL" id="WIWV01000032">
    <property type="protein sequence ID" value="KAF7717027.1"/>
    <property type="molecule type" value="Genomic_DNA"/>
</dbReference>
<dbReference type="PANTHER" id="PTHR10335:SF23">
    <property type="entry name" value="OB FOLD-CONTAINING PROTEIN, NUCLEIC ACID BINDING"/>
    <property type="match status" value="1"/>
</dbReference>
<evidence type="ECO:0000256" key="1">
    <source>
        <dbReference type="SAM" id="MobiDB-lite"/>
    </source>
</evidence>
<dbReference type="OrthoDB" id="5596992at2759"/>
<dbReference type="GO" id="GO:0008649">
    <property type="term" value="F:rRNA methyltransferase activity"/>
    <property type="evidence" value="ECO:0007669"/>
    <property type="project" value="TreeGrafter"/>
</dbReference>
<dbReference type="Pfam" id="PF10307">
    <property type="entry name" value="HAD_SAK_1"/>
    <property type="match status" value="1"/>
</dbReference>
<evidence type="ECO:0000313" key="3">
    <source>
        <dbReference type="EMBL" id="KAF7717027.1"/>
    </source>
</evidence>
<dbReference type="InterPro" id="IPR018812">
    <property type="entry name" value="SAK_HAD"/>
</dbReference>
<evidence type="ECO:0000259" key="2">
    <source>
        <dbReference type="Pfam" id="PF10307"/>
    </source>
</evidence>
<comment type="caution">
    <text evidence="3">The sequence shown here is derived from an EMBL/GenBank/DDBJ whole genome shotgun (WGS) entry which is preliminary data.</text>
</comment>
<feature type="region of interest" description="Disordered" evidence="1">
    <location>
        <begin position="425"/>
        <end position="556"/>
    </location>
</feature>
<dbReference type="GO" id="GO:0032040">
    <property type="term" value="C:small-subunit processome"/>
    <property type="evidence" value="ECO:0007669"/>
    <property type="project" value="TreeGrafter"/>
</dbReference>
<keyword evidence="4" id="KW-1185">Reference proteome</keyword>
<dbReference type="GO" id="GO:0000494">
    <property type="term" value="P:box C/D sno(s)RNA 3'-end processing"/>
    <property type="evidence" value="ECO:0007669"/>
    <property type="project" value="TreeGrafter"/>
</dbReference>
<dbReference type="PANTHER" id="PTHR10335">
    <property type="entry name" value="RRNA 2-O-METHYLTRANSFERASE FIBRILLARIN"/>
    <property type="match status" value="1"/>
</dbReference>
<organism evidence="3 4">
    <name type="scientific">Penicillium ucsense</name>
    <dbReference type="NCBI Taxonomy" id="2839758"/>
    <lineage>
        <taxon>Eukaryota</taxon>
        <taxon>Fungi</taxon>
        <taxon>Dikarya</taxon>
        <taxon>Ascomycota</taxon>
        <taxon>Pezizomycotina</taxon>
        <taxon>Eurotiomycetes</taxon>
        <taxon>Eurotiomycetidae</taxon>
        <taxon>Eurotiales</taxon>
        <taxon>Aspergillaceae</taxon>
        <taxon>Penicillium</taxon>
    </lineage>
</organism>
<evidence type="ECO:0000313" key="4">
    <source>
        <dbReference type="Proteomes" id="UP000631181"/>
    </source>
</evidence>
<feature type="domain" description="Swiss Army Knife RNA repair protein HAD" evidence="2">
    <location>
        <begin position="52"/>
        <end position="257"/>
    </location>
</feature>
<proteinExistence type="predicted"/>
<dbReference type="GO" id="GO:0003723">
    <property type="term" value="F:RNA binding"/>
    <property type="evidence" value="ECO:0007669"/>
    <property type="project" value="TreeGrafter"/>
</dbReference>
<dbReference type="AlphaFoldDB" id="A0A8J8W3P8"/>
<dbReference type="GO" id="GO:1990259">
    <property type="term" value="F:histone H2AQ104 methyltransferase activity"/>
    <property type="evidence" value="ECO:0007669"/>
    <property type="project" value="TreeGrafter"/>
</dbReference>
<dbReference type="Proteomes" id="UP000631181">
    <property type="component" value="Unassembled WGS sequence"/>
</dbReference>
<protein>
    <recommendedName>
        <fullName evidence="2">Swiss Army Knife RNA repair protein HAD domain-containing protein</fullName>
    </recommendedName>
</protein>
<dbReference type="GO" id="GO:0031428">
    <property type="term" value="C:box C/D methylation guide snoRNP complex"/>
    <property type="evidence" value="ECO:0007669"/>
    <property type="project" value="TreeGrafter"/>
</dbReference>
<feature type="compositionally biased region" description="Gly residues" evidence="1">
    <location>
        <begin position="547"/>
        <end position="556"/>
    </location>
</feature>